<accession>A0A5B2U030</accession>
<dbReference type="AlphaFoldDB" id="A0A5B2U030"/>
<dbReference type="InterPro" id="IPR018641">
    <property type="entry name" value="Trfase_1_rSAM/seldom-assoc"/>
</dbReference>
<gene>
    <name evidence="1" type="ORF">F0361_08905</name>
</gene>
<sequence>MGILQTNKSEKNEKTIDFTLANSKNLLLIFTRNPELGKGKRRLAATLGDQAALDIYNFLLEHTVKITSGLYTDKIVYYSDEVWEQDIWDNKIYGKRLQVGDHLGTRMLNAFQDGFASGYEKIIIIGSDMYDLSQEDLEEAFRVLAQNDFVLGPAEDGGYYLLGMKKLKPALFEDKEWGTETVLRDTLNDLENEKKILLKTKNDVDYYEDIKDIPAFAPFLKNR</sequence>
<dbReference type="SUPFAM" id="SSF53448">
    <property type="entry name" value="Nucleotide-diphospho-sugar transferases"/>
    <property type="match status" value="1"/>
</dbReference>
<dbReference type="Gene3D" id="3.90.550.10">
    <property type="entry name" value="Spore Coat Polysaccharide Biosynthesis Protein SpsA, Chain A"/>
    <property type="match status" value="1"/>
</dbReference>
<dbReference type="PANTHER" id="PTHR36529:SF1">
    <property type="entry name" value="GLYCOSYLTRANSFERASE"/>
    <property type="match status" value="1"/>
</dbReference>
<comment type="caution">
    <text evidence="1">The sequence shown here is derived from an EMBL/GenBank/DDBJ whole genome shotgun (WGS) entry which is preliminary data.</text>
</comment>
<evidence type="ECO:0000313" key="2">
    <source>
        <dbReference type="Proteomes" id="UP000323188"/>
    </source>
</evidence>
<dbReference type="Pfam" id="PF09837">
    <property type="entry name" value="DUF2064"/>
    <property type="match status" value="1"/>
</dbReference>
<evidence type="ECO:0000313" key="1">
    <source>
        <dbReference type="EMBL" id="KAA2219693.1"/>
    </source>
</evidence>
<name>A0A5B2U030_9FLAO</name>
<organism evidence="1 2">
    <name type="scientific">Maribacter flavus</name>
    <dbReference type="NCBI Taxonomy" id="1658664"/>
    <lineage>
        <taxon>Bacteria</taxon>
        <taxon>Pseudomonadati</taxon>
        <taxon>Bacteroidota</taxon>
        <taxon>Flavobacteriia</taxon>
        <taxon>Flavobacteriales</taxon>
        <taxon>Flavobacteriaceae</taxon>
        <taxon>Maribacter</taxon>
    </lineage>
</organism>
<reference evidence="1 2" key="1">
    <citation type="submission" date="2019-09" db="EMBL/GenBank/DDBJ databases">
        <authorList>
            <person name="Khan S.A."/>
            <person name="Jeon C.O."/>
            <person name="Chun B.H."/>
            <person name="Jeong S.E."/>
        </authorList>
    </citation>
    <scope>NUCLEOTIDE SEQUENCE [LARGE SCALE GENOMIC DNA]</scope>
    <source>
        <strain evidence="1 2">KCTC 42508</strain>
    </source>
</reference>
<dbReference type="Proteomes" id="UP000323188">
    <property type="component" value="Unassembled WGS sequence"/>
</dbReference>
<protein>
    <submittedName>
        <fullName evidence="1">Glycosyltransferase</fullName>
    </submittedName>
</protein>
<dbReference type="GO" id="GO:0016740">
    <property type="term" value="F:transferase activity"/>
    <property type="evidence" value="ECO:0007669"/>
    <property type="project" value="UniProtKB-KW"/>
</dbReference>
<dbReference type="InterPro" id="IPR029044">
    <property type="entry name" value="Nucleotide-diphossugar_trans"/>
</dbReference>
<dbReference type="PANTHER" id="PTHR36529">
    <property type="entry name" value="SLL1095 PROTEIN"/>
    <property type="match status" value="1"/>
</dbReference>
<proteinExistence type="predicted"/>
<dbReference type="EMBL" id="VUOE01000001">
    <property type="protein sequence ID" value="KAA2219693.1"/>
    <property type="molecule type" value="Genomic_DNA"/>
</dbReference>
<dbReference type="NCBIfam" id="TIGR04282">
    <property type="entry name" value="glyco_like_cofC"/>
    <property type="match status" value="1"/>
</dbReference>
<keyword evidence="1" id="KW-0808">Transferase</keyword>